<dbReference type="EMBL" id="CAKMAB010000001">
    <property type="protein sequence ID" value="CAH1054148.1"/>
    <property type="molecule type" value="Genomic_DNA"/>
</dbReference>
<accession>A0ABM9B6Y6</accession>
<evidence type="ECO:0000256" key="3">
    <source>
        <dbReference type="ARBA" id="ARBA00022629"/>
    </source>
</evidence>
<dbReference type="SUPFAM" id="SSF46785">
    <property type="entry name" value="Winged helix' DNA-binding domain"/>
    <property type="match status" value="1"/>
</dbReference>
<protein>
    <submittedName>
        <fullName evidence="4">N-acetyl-D-glucosamine kinase</fullName>
        <ecNumber evidence="4">2.7.1.59</ecNumber>
    </submittedName>
</protein>
<dbReference type="InterPro" id="IPR000600">
    <property type="entry name" value="ROK"/>
</dbReference>
<comment type="similarity">
    <text evidence="2">Belongs to the ROK (NagC/XylR) family.</text>
</comment>
<keyword evidence="4" id="KW-0808">Transferase</keyword>
<keyword evidence="5" id="KW-1185">Reference proteome</keyword>
<keyword evidence="3" id="KW-0119">Carbohydrate metabolism</keyword>
<reference evidence="4" key="1">
    <citation type="submission" date="2021-12" db="EMBL/GenBank/DDBJ databases">
        <authorList>
            <person name="Criscuolo A."/>
        </authorList>
    </citation>
    <scope>NUCLEOTIDE SEQUENCE</scope>
    <source>
        <strain evidence="4">CIP111894</strain>
    </source>
</reference>
<evidence type="ECO:0000256" key="1">
    <source>
        <dbReference type="ARBA" id="ARBA00002486"/>
    </source>
</evidence>
<dbReference type="Pfam" id="PF00480">
    <property type="entry name" value="ROK"/>
    <property type="match status" value="1"/>
</dbReference>
<keyword evidence="3" id="KW-0859">Xylose metabolism</keyword>
<sequence>MKHQVIVLITLLITIFKSLEVNTINQIANNSIRVKKINQELIKQALKSMKEGTKSTIATATGLSIATCGNILNELIETGEVIETELEASNGGRPARRFIYNVDFSYIACIYAKIEDGIESLTYAVANSVGERVDHGFLELECVDAAAIDHLLGTLIKQYNNIKAVGIGIPGLDHRGVINICDIYTLIDVPLELQLREKYEIEVTIENDMNLTVYGFYKQQDYEEDKTIVVVTFIKGTFPGAGIMIDGHIHKGNTRFAGEVSFLPFGISREEQIIHMGQTDTFIPLVAHTISSLTAVINPETIALTGNQIRQVDVPHIYRSCLEVIPEEHMPHLIVLDQPDNHYMNGLIAITLESLTYSLQLVEKRR</sequence>
<dbReference type="InterPro" id="IPR043129">
    <property type="entry name" value="ATPase_NBD"/>
</dbReference>
<dbReference type="EC" id="2.7.1.59" evidence="4"/>
<comment type="function">
    <text evidence="1">Transcriptional repressor of xylose-utilizing enzymes.</text>
</comment>
<name>A0ABM9B6Y6_9BACL</name>
<comment type="caution">
    <text evidence="4">The sequence shown here is derived from an EMBL/GenBank/DDBJ whole genome shotgun (WGS) entry which is preliminary data.</text>
</comment>
<dbReference type="GO" id="GO:0045127">
    <property type="term" value="F:N-acetylglucosamine kinase activity"/>
    <property type="evidence" value="ECO:0007669"/>
    <property type="project" value="UniProtKB-EC"/>
</dbReference>
<dbReference type="CDD" id="cd23763">
    <property type="entry name" value="ASKHA_ATPase_ROK"/>
    <property type="match status" value="1"/>
</dbReference>
<keyword evidence="4" id="KW-0418">Kinase</keyword>
<dbReference type="PANTHER" id="PTHR18964:SF149">
    <property type="entry name" value="BIFUNCTIONAL UDP-N-ACETYLGLUCOSAMINE 2-EPIMERASE_N-ACETYLMANNOSAMINE KINASE"/>
    <property type="match status" value="1"/>
</dbReference>
<dbReference type="InterPro" id="IPR036390">
    <property type="entry name" value="WH_DNA-bd_sf"/>
</dbReference>
<evidence type="ECO:0000313" key="5">
    <source>
        <dbReference type="Proteomes" id="UP000838749"/>
    </source>
</evidence>
<dbReference type="Gene3D" id="1.10.10.10">
    <property type="entry name" value="Winged helix-like DNA-binding domain superfamily/Winged helix DNA-binding domain"/>
    <property type="match status" value="1"/>
</dbReference>
<gene>
    <name evidence="4" type="primary">nagK_1</name>
    <name evidence="4" type="ORF">PAECIP111894_00293</name>
</gene>
<evidence type="ECO:0000313" key="4">
    <source>
        <dbReference type="EMBL" id="CAH1054148.1"/>
    </source>
</evidence>
<dbReference type="SUPFAM" id="SSF53067">
    <property type="entry name" value="Actin-like ATPase domain"/>
    <property type="match status" value="1"/>
</dbReference>
<dbReference type="Proteomes" id="UP000838749">
    <property type="component" value="Unassembled WGS sequence"/>
</dbReference>
<proteinExistence type="inferred from homology"/>
<dbReference type="PANTHER" id="PTHR18964">
    <property type="entry name" value="ROK (REPRESSOR, ORF, KINASE) FAMILY"/>
    <property type="match status" value="1"/>
</dbReference>
<dbReference type="Gene3D" id="3.30.420.40">
    <property type="match status" value="2"/>
</dbReference>
<organism evidence="4 5">
    <name type="scientific">Paenibacillus pseudetheri</name>
    <dbReference type="NCBI Taxonomy" id="2897682"/>
    <lineage>
        <taxon>Bacteria</taxon>
        <taxon>Bacillati</taxon>
        <taxon>Bacillota</taxon>
        <taxon>Bacilli</taxon>
        <taxon>Bacillales</taxon>
        <taxon>Paenibacillaceae</taxon>
        <taxon>Paenibacillus</taxon>
    </lineage>
</organism>
<dbReference type="InterPro" id="IPR036388">
    <property type="entry name" value="WH-like_DNA-bd_sf"/>
</dbReference>
<evidence type="ECO:0000256" key="2">
    <source>
        <dbReference type="ARBA" id="ARBA00006479"/>
    </source>
</evidence>